<dbReference type="Proteomes" id="UP000499080">
    <property type="component" value="Unassembled WGS sequence"/>
</dbReference>
<name>A0A4Y2QCK7_ARAVE</name>
<dbReference type="EMBL" id="BGPR01013296">
    <property type="protein sequence ID" value="GBN60016.1"/>
    <property type="molecule type" value="Genomic_DNA"/>
</dbReference>
<evidence type="ECO:0000313" key="3">
    <source>
        <dbReference type="Proteomes" id="UP000499080"/>
    </source>
</evidence>
<dbReference type="AlphaFoldDB" id="A0A4Y2QCK7"/>
<sequence>MPCLSLCISVPHLHYSPEKRNIWRRRKNLRIRSIRRRLVVKRQTKKKGTMGETGRSVYNVLPKVKTTPTQWQRPEKMFVTSHDPFPTYLKRFKIRNRDSYGCENLGNPLHYATSCLFTTLYHLKKPSADLEPLCWKRVMNNINSRAKIRKLIYFIAELTSLFFFPKVSDNN</sequence>
<dbReference type="OrthoDB" id="6515318at2759"/>
<reference evidence="2 3" key="1">
    <citation type="journal article" date="2019" name="Sci. Rep.">
        <title>Orb-weaving spider Araneus ventricosus genome elucidates the spidroin gene catalogue.</title>
        <authorList>
            <person name="Kono N."/>
            <person name="Nakamura H."/>
            <person name="Ohtoshi R."/>
            <person name="Moran D.A.P."/>
            <person name="Shinohara A."/>
            <person name="Yoshida Y."/>
            <person name="Fujiwara M."/>
            <person name="Mori M."/>
            <person name="Tomita M."/>
            <person name="Arakawa K."/>
        </authorList>
    </citation>
    <scope>NUCLEOTIDE SEQUENCE [LARGE SCALE GENOMIC DNA]</scope>
</reference>
<accession>A0A4Y2QCK7</accession>
<organism evidence="2 3">
    <name type="scientific">Araneus ventricosus</name>
    <name type="common">Orbweaver spider</name>
    <name type="synonym">Epeira ventricosa</name>
    <dbReference type="NCBI Taxonomy" id="182803"/>
    <lineage>
        <taxon>Eukaryota</taxon>
        <taxon>Metazoa</taxon>
        <taxon>Ecdysozoa</taxon>
        <taxon>Arthropoda</taxon>
        <taxon>Chelicerata</taxon>
        <taxon>Arachnida</taxon>
        <taxon>Araneae</taxon>
        <taxon>Araneomorphae</taxon>
        <taxon>Entelegynae</taxon>
        <taxon>Araneoidea</taxon>
        <taxon>Araneidae</taxon>
        <taxon>Araneus</taxon>
    </lineage>
</organism>
<protein>
    <submittedName>
        <fullName evidence="2">Uncharacterized protein</fullName>
    </submittedName>
</protein>
<evidence type="ECO:0000313" key="1">
    <source>
        <dbReference type="EMBL" id="GBN60000.1"/>
    </source>
</evidence>
<evidence type="ECO:0000313" key="2">
    <source>
        <dbReference type="EMBL" id="GBN60016.1"/>
    </source>
</evidence>
<comment type="caution">
    <text evidence="2">The sequence shown here is derived from an EMBL/GenBank/DDBJ whole genome shotgun (WGS) entry which is preliminary data.</text>
</comment>
<gene>
    <name evidence="2" type="ORF">AVEN_176189_1</name>
    <name evidence="1" type="ORF">AVEN_206561_1</name>
</gene>
<keyword evidence="3" id="KW-1185">Reference proteome</keyword>
<proteinExistence type="predicted"/>
<dbReference type="EMBL" id="BGPR01013293">
    <property type="protein sequence ID" value="GBN60000.1"/>
    <property type="molecule type" value="Genomic_DNA"/>
</dbReference>